<dbReference type="InterPro" id="IPR015330">
    <property type="entry name" value="DNA_primase/pol_bifunc_N"/>
</dbReference>
<protein>
    <submittedName>
        <fullName evidence="2">Bifunctional DNA primase/polymerase</fullName>
    </submittedName>
</protein>
<dbReference type="SMART" id="SM00943">
    <property type="entry name" value="Prim-Pol"/>
    <property type="match status" value="1"/>
</dbReference>
<name>A0ABT4AB15_9BACT</name>
<dbReference type="CDD" id="cd04859">
    <property type="entry name" value="Prim_Pol"/>
    <property type="match status" value="1"/>
</dbReference>
<sequence>MVTQANALLTAALKYAARGWRVFPCWWTENGRCACPSGAACTSPGKHPLTRHGVKDASTDTGQIRAWWGRWPPAHVAIATGAESRLVVIDLDRKPGKDGVASLNALGQVPVTLSARTGSGGLHLYFKHPGGRVPSTSSKVGLGIDVRADYGYVIAPPSGHISGGRYEW</sequence>
<accession>A0ABT4AB15</accession>
<dbReference type="SUPFAM" id="SSF56747">
    <property type="entry name" value="Prim-pol domain"/>
    <property type="match status" value="1"/>
</dbReference>
<dbReference type="EMBL" id="JAPNKA010000001">
    <property type="protein sequence ID" value="MCY1078870.1"/>
    <property type="molecule type" value="Genomic_DNA"/>
</dbReference>
<feature type="domain" description="DNA primase/polymerase bifunctional N-terminal" evidence="1">
    <location>
        <begin position="12"/>
        <end position="166"/>
    </location>
</feature>
<dbReference type="Pfam" id="PF09250">
    <property type="entry name" value="Prim-Pol"/>
    <property type="match status" value="1"/>
</dbReference>
<proteinExistence type="predicted"/>
<gene>
    <name evidence="2" type="ORF">OV287_30850</name>
</gene>
<organism evidence="2 3">
    <name type="scientific">Archangium lansingense</name>
    <dbReference type="NCBI Taxonomy" id="2995310"/>
    <lineage>
        <taxon>Bacteria</taxon>
        <taxon>Pseudomonadati</taxon>
        <taxon>Myxococcota</taxon>
        <taxon>Myxococcia</taxon>
        <taxon>Myxococcales</taxon>
        <taxon>Cystobacterineae</taxon>
        <taxon>Archangiaceae</taxon>
        <taxon>Archangium</taxon>
    </lineage>
</organism>
<reference evidence="2 3" key="1">
    <citation type="submission" date="2022-11" db="EMBL/GenBank/DDBJ databases">
        <title>Minimal conservation of predation-associated metabolite biosynthetic gene clusters underscores biosynthetic potential of Myxococcota including descriptions for ten novel species: Archangium lansinium sp. nov., Myxococcus landrumus sp. nov., Nannocystis bai.</title>
        <authorList>
            <person name="Ahearne A."/>
            <person name="Stevens C."/>
            <person name="Phillips K."/>
        </authorList>
    </citation>
    <scope>NUCLEOTIDE SEQUENCE [LARGE SCALE GENOMIC DNA]</scope>
    <source>
        <strain evidence="2 3">MIWBW</strain>
    </source>
</reference>
<dbReference type="RefSeq" id="WP_267537630.1">
    <property type="nucleotide sequence ID" value="NZ_JAPNKA010000001.1"/>
</dbReference>
<comment type="caution">
    <text evidence="2">The sequence shown here is derived from an EMBL/GenBank/DDBJ whole genome shotgun (WGS) entry which is preliminary data.</text>
</comment>
<evidence type="ECO:0000313" key="3">
    <source>
        <dbReference type="Proteomes" id="UP001207654"/>
    </source>
</evidence>
<dbReference type="Proteomes" id="UP001207654">
    <property type="component" value="Unassembled WGS sequence"/>
</dbReference>
<evidence type="ECO:0000259" key="1">
    <source>
        <dbReference type="SMART" id="SM00943"/>
    </source>
</evidence>
<keyword evidence="3" id="KW-1185">Reference proteome</keyword>
<evidence type="ECO:0000313" key="2">
    <source>
        <dbReference type="EMBL" id="MCY1078870.1"/>
    </source>
</evidence>